<keyword evidence="1" id="KW-0328">Glycosyltransferase</keyword>
<dbReference type="PANTHER" id="PTHR48043:SF145">
    <property type="entry name" value="FI06409P-RELATED"/>
    <property type="match status" value="1"/>
</dbReference>
<evidence type="ECO:0000313" key="4">
    <source>
        <dbReference type="Proteomes" id="UP000199375"/>
    </source>
</evidence>
<dbReference type="InterPro" id="IPR002213">
    <property type="entry name" value="UDP_glucos_trans"/>
</dbReference>
<protein>
    <submittedName>
        <fullName evidence="3">Polyene glycosyltransferase</fullName>
    </submittedName>
</protein>
<name>A0A1C4X0V6_9ACTN</name>
<dbReference type="SUPFAM" id="SSF53756">
    <property type="entry name" value="UDP-Glycosyltransferase/glycogen phosphorylase"/>
    <property type="match status" value="1"/>
</dbReference>
<dbReference type="PANTHER" id="PTHR48043">
    <property type="entry name" value="EG:EG0003.4 PROTEIN-RELATED"/>
    <property type="match status" value="1"/>
</dbReference>
<sequence>MTTQAAGATTADESPLLIVTSGSSGLFNPLLTLAGELRRRGTRRVFFACTDERRADVEGLPGGGELTFLSLGPARLAVRPEHWDDETHRRMSAGSRVENFATYVDTSVDYDYLHELYERCLALVDEVAPALAVVDSFASFGMDAMTVRGVPFVISVSVPPSNFLQDSLPPTYPMPLSGLPLHMSPSQQAANGRHREALLKTLMEPQRLARNTAAAQRRRAAGIPNVELRPSLYAQAARALLAYTVFGLEYPFATAPATLRTVGSMVPTEIVPSPDGAELRAWLDAHESVVYVGFGTIMRPSAAQVAALVDVAARLGPDHHVLWKLPADRQRHLPPAGELPANLRVESWLPSQVEVLAHPHVRVFFNHAAANAIHEAAWFGVPQLVLPFWFDCHDGAVRVVDAGVALAVEHDDALDVDDIVAKLRRLLTERTFRDRAALWSRRLRQAGGVTAAADLVLGHRDEAVAARRAVAPVAG</sequence>
<gene>
    <name evidence="3" type="ORF">GA0070558_12082</name>
</gene>
<evidence type="ECO:0000313" key="3">
    <source>
        <dbReference type="EMBL" id="SCF02103.1"/>
    </source>
</evidence>
<evidence type="ECO:0000256" key="2">
    <source>
        <dbReference type="ARBA" id="ARBA00022679"/>
    </source>
</evidence>
<dbReference type="EMBL" id="FMCW01000020">
    <property type="protein sequence ID" value="SCF02103.1"/>
    <property type="molecule type" value="Genomic_DNA"/>
</dbReference>
<dbReference type="GO" id="GO:0008194">
    <property type="term" value="F:UDP-glycosyltransferase activity"/>
    <property type="evidence" value="ECO:0007669"/>
    <property type="project" value="InterPro"/>
</dbReference>
<dbReference type="InterPro" id="IPR050271">
    <property type="entry name" value="UDP-glycosyltransferase"/>
</dbReference>
<proteinExistence type="predicted"/>
<dbReference type="AlphaFoldDB" id="A0A1C4X0V6"/>
<accession>A0A1C4X0V6</accession>
<dbReference type="Proteomes" id="UP000199375">
    <property type="component" value="Unassembled WGS sequence"/>
</dbReference>
<dbReference type="RefSeq" id="WP_091282869.1">
    <property type="nucleotide sequence ID" value="NZ_FMCW01000020.1"/>
</dbReference>
<dbReference type="CDD" id="cd03784">
    <property type="entry name" value="GT1_Gtf-like"/>
    <property type="match status" value="1"/>
</dbReference>
<dbReference type="Pfam" id="PF00201">
    <property type="entry name" value="UDPGT"/>
    <property type="match status" value="1"/>
</dbReference>
<organism evidence="3 4">
    <name type="scientific">Micromonospora haikouensis</name>
    <dbReference type="NCBI Taxonomy" id="686309"/>
    <lineage>
        <taxon>Bacteria</taxon>
        <taxon>Bacillati</taxon>
        <taxon>Actinomycetota</taxon>
        <taxon>Actinomycetes</taxon>
        <taxon>Micromonosporales</taxon>
        <taxon>Micromonosporaceae</taxon>
        <taxon>Micromonospora</taxon>
    </lineage>
</organism>
<dbReference type="Gene3D" id="3.40.50.2000">
    <property type="entry name" value="Glycogen Phosphorylase B"/>
    <property type="match status" value="2"/>
</dbReference>
<keyword evidence="2 3" id="KW-0808">Transferase</keyword>
<reference evidence="3 4" key="1">
    <citation type="submission" date="2016-06" db="EMBL/GenBank/DDBJ databases">
        <authorList>
            <person name="Kjaerup R.B."/>
            <person name="Dalgaard T.S."/>
            <person name="Juul-Madsen H.R."/>
        </authorList>
    </citation>
    <scope>NUCLEOTIDE SEQUENCE [LARGE SCALE GENOMIC DNA]</scope>
    <source>
        <strain evidence="3 4">DSM 45626</strain>
    </source>
</reference>
<evidence type="ECO:0000256" key="1">
    <source>
        <dbReference type="ARBA" id="ARBA00022676"/>
    </source>
</evidence>